<evidence type="ECO:0000259" key="3">
    <source>
        <dbReference type="PROSITE" id="PS51737"/>
    </source>
</evidence>
<dbReference type="PANTHER" id="PTHR30461">
    <property type="entry name" value="DNA-INVERTASE FROM LAMBDOID PROPHAGE"/>
    <property type="match status" value="1"/>
</dbReference>
<accession>A0ABV6KD63</accession>
<keyword evidence="5" id="KW-1185">Reference proteome</keyword>
<dbReference type="InterPro" id="IPR025827">
    <property type="entry name" value="Zn_ribbon_recom_dom"/>
</dbReference>
<dbReference type="Proteomes" id="UP001589838">
    <property type="component" value="Unassembled WGS sequence"/>
</dbReference>
<organism evidence="4 5">
    <name type="scientific">Halalkalibacter kiskunsagensis</name>
    <dbReference type="NCBI Taxonomy" id="1548599"/>
    <lineage>
        <taxon>Bacteria</taxon>
        <taxon>Bacillati</taxon>
        <taxon>Bacillota</taxon>
        <taxon>Bacilli</taxon>
        <taxon>Bacillales</taxon>
        <taxon>Bacillaceae</taxon>
        <taxon>Halalkalibacter</taxon>
    </lineage>
</organism>
<evidence type="ECO:0000256" key="1">
    <source>
        <dbReference type="SAM" id="Coils"/>
    </source>
</evidence>
<protein>
    <submittedName>
        <fullName evidence="4">Recombinase family protein</fullName>
    </submittedName>
</protein>
<keyword evidence="1" id="KW-0175">Coiled coil</keyword>
<name>A0ABV6KD63_9BACI</name>
<dbReference type="CDD" id="cd00338">
    <property type="entry name" value="Ser_Recombinase"/>
    <property type="match status" value="1"/>
</dbReference>
<dbReference type="InterPro" id="IPR011109">
    <property type="entry name" value="DNA_bind_recombinase_dom"/>
</dbReference>
<dbReference type="InterPro" id="IPR050639">
    <property type="entry name" value="SSR_resolvase"/>
</dbReference>
<dbReference type="InterPro" id="IPR036162">
    <property type="entry name" value="Resolvase-like_N_sf"/>
</dbReference>
<dbReference type="Pfam" id="PF00239">
    <property type="entry name" value="Resolvase"/>
    <property type="match status" value="1"/>
</dbReference>
<feature type="domain" description="Resolvase/invertase-type recombinase catalytic" evidence="2">
    <location>
        <begin position="10"/>
        <end position="157"/>
    </location>
</feature>
<dbReference type="PANTHER" id="PTHR30461:SF23">
    <property type="entry name" value="DNA RECOMBINASE-RELATED"/>
    <property type="match status" value="1"/>
</dbReference>
<reference evidence="4 5" key="1">
    <citation type="submission" date="2024-09" db="EMBL/GenBank/DDBJ databases">
        <authorList>
            <person name="Sun Q."/>
            <person name="Mori K."/>
        </authorList>
    </citation>
    <scope>NUCLEOTIDE SEQUENCE [LARGE SCALE GENOMIC DNA]</scope>
    <source>
        <strain evidence="4 5">NCAIM B.02610</strain>
    </source>
</reference>
<feature type="domain" description="Recombinase" evidence="3">
    <location>
        <begin position="165"/>
        <end position="288"/>
    </location>
</feature>
<dbReference type="Gene3D" id="3.40.50.1390">
    <property type="entry name" value="Resolvase, N-terminal catalytic domain"/>
    <property type="match status" value="1"/>
</dbReference>
<comment type="caution">
    <text evidence="4">The sequence shown here is derived from an EMBL/GenBank/DDBJ whole genome shotgun (WGS) entry which is preliminary data.</text>
</comment>
<dbReference type="SUPFAM" id="SSF53041">
    <property type="entry name" value="Resolvase-like"/>
    <property type="match status" value="1"/>
</dbReference>
<dbReference type="RefSeq" id="WP_335964159.1">
    <property type="nucleotide sequence ID" value="NZ_JAXBLX010000089.1"/>
</dbReference>
<dbReference type="EMBL" id="JBHLUX010000011">
    <property type="protein sequence ID" value="MFC0469786.1"/>
    <property type="molecule type" value="Genomic_DNA"/>
</dbReference>
<dbReference type="InterPro" id="IPR006119">
    <property type="entry name" value="Resolv_N"/>
</dbReference>
<gene>
    <name evidence="4" type="ORF">ACFFHM_04375</name>
</gene>
<feature type="coiled-coil region" evidence="1">
    <location>
        <begin position="385"/>
        <end position="473"/>
    </location>
</feature>
<dbReference type="PROSITE" id="PS51736">
    <property type="entry name" value="RECOMBINASES_3"/>
    <property type="match status" value="1"/>
</dbReference>
<sequence length="522" mass="60595">MSTSSKKINHVAKYLRISQEKKSENFETLSNHRALLSEFAKDNGYTYETYEEVLSGGASDLDQRPQLQKLLNEIEKFDAILVVELSRLSRNGLISETVLQYCKDYDKPIITPEKLYDLANNDNDVLTFRFGSLIASQEHALIGKRSKYNKIQMAKAGLYITGVVPFGYIRNSLTKKLEIDEENAKTIRYIFKLHSEGLGSYKIRDILNAEGYKSATGKHFNLPSIKRIIQNPVYKGWTVFNDRKKVKKNGKFTYETVETIISKDTHPPIVEASLWNEVNKDREERAKRSTFSREKPAVKTGVTMLKDLIYCSECGRKMTVRKDNKLKMYTIKKCEYLTDEGEKCGNAGIKLDHVEKNVMMHLQKYKVELEEYLQTLNSEASSIVETEQKNRLNQLEKQKKELESQNSKLIDLALSGIFTHDELKEKKQRLTDELTYLERQRENLLFEMNHVSVEDMQTQIEGTLEKIETVEIKDNPEALNATLKTMIKKIHYSRVIPKDLLMKSTQNPERKNYPFELKIEYF</sequence>
<dbReference type="Pfam" id="PF13408">
    <property type="entry name" value="Zn_ribbon_recom"/>
    <property type="match status" value="1"/>
</dbReference>
<dbReference type="InterPro" id="IPR038109">
    <property type="entry name" value="DNA_bind_recomb_sf"/>
</dbReference>
<evidence type="ECO:0000313" key="5">
    <source>
        <dbReference type="Proteomes" id="UP001589838"/>
    </source>
</evidence>
<dbReference type="SMART" id="SM00857">
    <property type="entry name" value="Resolvase"/>
    <property type="match status" value="1"/>
</dbReference>
<dbReference type="PROSITE" id="PS51737">
    <property type="entry name" value="RECOMBINASE_DNA_BIND"/>
    <property type="match status" value="1"/>
</dbReference>
<dbReference type="Gene3D" id="3.90.1750.20">
    <property type="entry name" value="Putative Large Serine Recombinase, Chain B, Domain 2"/>
    <property type="match status" value="1"/>
</dbReference>
<evidence type="ECO:0000259" key="2">
    <source>
        <dbReference type="PROSITE" id="PS51736"/>
    </source>
</evidence>
<dbReference type="Pfam" id="PF07508">
    <property type="entry name" value="Recombinase"/>
    <property type="match status" value="1"/>
</dbReference>
<proteinExistence type="predicted"/>
<evidence type="ECO:0000313" key="4">
    <source>
        <dbReference type="EMBL" id="MFC0469786.1"/>
    </source>
</evidence>